<dbReference type="InterPro" id="IPR000593">
    <property type="entry name" value="RasGAP_C"/>
</dbReference>
<evidence type="ECO:0000256" key="1">
    <source>
        <dbReference type="SAM" id="Coils"/>
    </source>
</evidence>
<dbReference type="SUPFAM" id="SSF48350">
    <property type="entry name" value="GTPase activation domain, GAP"/>
    <property type="match status" value="1"/>
</dbReference>
<dbReference type="GO" id="GO:0051015">
    <property type="term" value="F:actin filament binding"/>
    <property type="evidence" value="ECO:0007669"/>
    <property type="project" value="TreeGrafter"/>
</dbReference>
<dbReference type="GO" id="GO:0005096">
    <property type="term" value="F:GTPase activator activity"/>
    <property type="evidence" value="ECO:0007669"/>
    <property type="project" value="TreeGrafter"/>
</dbReference>
<dbReference type="InterPro" id="IPR001936">
    <property type="entry name" value="RasGAP_dom"/>
</dbReference>
<dbReference type="Proteomes" id="UP000014680">
    <property type="component" value="Unassembled WGS sequence"/>
</dbReference>
<dbReference type="AlphaFoldDB" id="A0A0A1U5F1"/>
<dbReference type="Pfam" id="PF03836">
    <property type="entry name" value="RasGAP_C"/>
    <property type="match status" value="1"/>
</dbReference>
<dbReference type="RefSeq" id="XP_004256334.1">
    <property type="nucleotide sequence ID" value="XM_004256286.1"/>
</dbReference>
<protein>
    <submittedName>
        <fullName evidence="4">GTPase-activating protein, putative</fullName>
    </submittedName>
</protein>
<dbReference type="PROSITE" id="PS50018">
    <property type="entry name" value="RAS_GTPASE_ACTIV_2"/>
    <property type="match status" value="1"/>
</dbReference>
<dbReference type="EMBL" id="KB206604">
    <property type="protein sequence ID" value="ELP89563.1"/>
    <property type="molecule type" value="Genomic_DNA"/>
</dbReference>
<evidence type="ECO:0000256" key="2">
    <source>
        <dbReference type="SAM" id="MobiDB-lite"/>
    </source>
</evidence>
<feature type="coiled-coil region" evidence="1">
    <location>
        <begin position="570"/>
        <end position="597"/>
    </location>
</feature>
<keyword evidence="5" id="KW-1185">Reference proteome</keyword>
<name>A0A0A1U5F1_ENTIV</name>
<dbReference type="GO" id="GO:1903479">
    <property type="term" value="P:mitotic actomyosin contractile ring assembly actin filament organization"/>
    <property type="evidence" value="ECO:0007669"/>
    <property type="project" value="TreeGrafter"/>
</dbReference>
<evidence type="ECO:0000313" key="5">
    <source>
        <dbReference type="Proteomes" id="UP000014680"/>
    </source>
</evidence>
<evidence type="ECO:0000313" key="4">
    <source>
        <dbReference type="EMBL" id="ELP89563.1"/>
    </source>
</evidence>
<dbReference type="GO" id="GO:0005516">
    <property type="term" value="F:calmodulin binding"/>
    <property type="evidence" value="ECO:0007669"/>
    <property type="project" value="TreeGrafter"/>
</dbReference>
<dbReference type="InterPro" id="IPR008936">
    <property type="entry name" value="Rho_GTPase_activation_prot"/>
</dbReference>
<dbReference type="OMA" id="VYQNMIS"/>
<organism evidence="4 5">
    <name type="scientific">Entamoeba invadens IP1</name>
    <dbReference type="NCBI Taxonomy" id="370355"/>
    <lineage>
        <taxon>Eukaryota</taxon>
        <taxon>Amoebozoa</taxon>
        <taxon>Evosea</taxon>
        <taxon>Archamoebae</taxon>
        <taxon>Mastigamoebida</taxon>
        <taxon>Entamoebidae</taxon>
        <taxon>Entamoeba</taxon>
    </lineage>
</organism>
<reference evidence="4 5" key="1">
    <citation type="submission" date="2012-10" db="EMBL/GenBank/DDBJ databases">
        <authorList>
            <person name="Zafar N."/>
            <person name="Inman J."/>
            <person name="Hall N."/>
            <person name="Lorenzi H."/>
            <person name="Caler E."/>
        </authorList>
    </citation>
    <scope>NUCLEOTIDE SEQUENCE [LARGE SCALE GENOMIC DNA]</scope>
    <source>
        <strain evidence="4 5">IP1</strain>
    </source>
</reference>
<dbReference type="OrthoDB" id="775356at2759"/>
<sequence length="798" mass="92235">MSITQEATQRKKRLSSVSDPSGNPIVSLVEMAAHNKMQFDKAAEDYESVLLSILKSKLLLRKVIEQRMYQDRIKRGNLTAREISELLKNQGEEEDDDFIQKITELRRTLLNEIRKNSDFDRDIADIENRITLLVQNAGTVLAKDKKKKKKKQLDEESTSNVVLTHEKLELYGNLFFLLQTEPVYLARLINCLQQSESDIKEMLNCILLNLFMEGQTTREDYLILKVVRTAIEQQLSLMVPLFTQIQNQSVVPQMMVIYAKRKEGLKFLADTFSPCVQRLNKEFPAYRKIELNGKRVLDDYVNETEEVTGGVCPLRDLPLEKVSSAPELKEKIQKRVADLKEACNIFYGTIIKSLSHYPYGLRYLCKVINDGSLAAYPNLPNSELLQYTGYFMYYRFVGHYITSNETGQSLDQMQNALMINKVFTQLFQQQTPFPNTEANMWYLPMNDWISERCSEVKQFLTEFTDVEPPETKLQIDKYMTLIQDVKPVVIMTPPQLKMFHQELVDHLEQIANKEDPLRKILGEIKEVQLYEGKDITLTLTPKYIQQSSDDEDQVLYNKTKSMVIGFFKYIKNTESDISTFQDMLDETEKLAKEKNNESVLKTIEEVKKNLDVLCEKGLANKEDNYKQFLKDVAIEISNRAEIKEQQQKELTRLDISIKQALKKQKDLEDILVSYKEYCQQCVQRICQGKQKKGKNKLEGKLFKPKEYSYNDLAKKGVIVSSVVPKAVRKLTKIVISSEEAGVFNVSVKLPGLNAETVDLKLEELLEKRAKGERTVDINEQMELDVSMTIFVMNHLLSK</sequence>
<dbReference type="SUPFAM" id="SSF143885">
    <property type="entry name" value="RGC domain-like"/>
    <property type="match status" value="1"/>
</dbReference>
<proteinExistence type="predicted"/>
<dbReference type="VEuPathDB" id="AmoebaDB:EIN_525080"/>
<dbReference type="KEGG" id="eiv:EIN_525080"/>
<feature type="region of interest" description="Disordered" evidence="2">
    <location>
        <begin position="1"/>
        <end position="20"/>
    </location>
</feature>
<dbReference type="PANTHER" id="PTHR14149:SF14">
    <property type="entry name" value="CALPONIN-HOMOLOGY (CH) DOMAIN-CONTAINING PROTEIN"/>
    <property type="match status" value="1"/>
</dbReference>
<feature type="domain" description="Ras-GAP" evidence="3">
    <location>
        <begin position="218"/>
        <end position="435"/>
    </location>
</feature>
<dbReference type="Pfam" id="PF00616">
    <property type="entry name" value="RasGAP"/>
    <property type="match status" value="1"/>
</dbReference>
<dbReference type="GeneID" id="14888552"/>
<accession>A0A0A1U5F1</accession>
<evidence type="ECO:0000259" key="3">
    <source>
        <dbReference type="PROSITE" id="PS50018"/>
    </source>
</evidence>
<dbReference type="PANTHER" id="PTHR14149">
    <property type="entry name" value="RAS GTPASE-ACTIVATING PROTEIN WITH IQ MOTIF"/>
    <property type="match status" value="1"/>
</dbReference>
<keyword evidence="1" id="KW-0175">Coiled coil</keyword>
<gene>
    <name evidence="4" type="ORF">EIN_525080</name>
</gene>
<dbReference type="Gene3D" id="1.10.506.10">
    <property type="entry name" value="GTPase Activation - p120gap, domain 1"/>
    <property type="match status" value="1"/>
</dbReference>
<dbReference type="GO" id="GO:0005938">
    <property type="term" value="C:cell cortex"/>
    <property type="evidence" value="ECO:0007669"/>
    <property type="project" value="TreeGrafter"/>
</dbReference>
<dbReference type="SMART" id="SM00323">
    <property type="entry name" value="RasGAP"/>
    <property type="match status" value="1"/>
</dbReference>